<name>A0A5C3NFZ7_9AGAM</name>
<gene>
    <name evidence="1" type="ORF">OE88DRAFT_666820</name>
</gene>
<evidence type="ECO:0000313" key="1">
    <source>
        <dbReference type="EMBL" id="TFK55857.1"/>
    </source>
</evidence>
<sequence length="132" mass="14548">MPLSLCPPSCLGRDLPDFSTLLIKGRYHSSAPIHLCLNSVRDTPDSKALLLTPSRQAFVEALQELDDDWLALFAGTGRVSGLCSRVEVHYPPTTAHLAFFLSALRNKDTTEENGSSSIRTAYSKLRIPCHHI</sequence>
<reference evidence="1 2" key="1">
    <citation type="journal article" date="2019" name="Nat. Ecol. Evol.">
        <title>Megaphylogeny resolves global patterns of mushroom evolution.</title>
        <authorList>
            <person name="Varga T."/>
            <person name="Krizsan K."/>
            <person name="Foldi C."/>
            <person name="Dima B."/>
            <person name="Sanchez-Garcia M."/>
            <person name="Sanchez-Ramirez S."/>
            <person name="Szollosi G.J."/>
            <person name="Szarkandi J.G."/>
            <person name="Papp V."/>
            <person name="Albert L."/>
            <person name="Andreopoulos W."/>
            <person name="Angelini C."/>
            <person name="Antonin V."/>
            <person name="Barry K.W."/>
            <person name="Bougher N.L."/>
            <person name="Buchanan P."/>
            <person name="Buyck B."/>
            <person name="Bense V."/>
            <person name="Catcheside P."/>
            <person name="Chovatia M."/>
            <person name="Cooper J."/>
            <person name="Damon W."/>
            <person name="Desjardin D."/>
            <person name="Finy P."/>
            <person name="Geml J."/>
            <person name="Haridas S."/>
            <person name="Hughes K."/>
            <person name="Justo A."/>
            <person name="Karasinski D."/>
            <person name="Kautmanova I."/>
            <person name="Kiss B."/>
            <person name="Kocsube S."/>
            <person name="Kotiranta H."/>
            <person name="LaButti K.M."/>
            <person name="Lechner B.E."/>
            <person name="Liimatainen K."/>
            <person name="Lipzen A."/>
            <person name="Lukacs Z."/>
            <person name="Mihaltcheva S."/>
            <person name="Morgado L.N."/>
            <person name="Niskanen T."/>
            <person name="Noordeloos M.E."/>
            <person name="Ohm R.A."/>
            <person name="Ortiz-Santana B."/>
            <person name="Ovrebo C."/>
            <person name="Racz N."/>
            <person name="Riley R."/>
            <person name="Savchenko A."/>
            <person name="Shiryaev A."/>
            <person name="Soop K."/>
            <person name="Spirin V."/>
            <person name="Szebenyi C."/>
            <person name="Tomsovsky M."/>
            <person name="Tulloss R.E."/>
            <person name="Uehling J."/>
            <person name="Grigoriev I.V."/>
            <person name="Vagvolgyi C."/>
            <person name="Papp T."/>
            <person name="Martin F.M."/>
            <person name="Miettinen O."/>
            <person name="Hibbett D.S."/>
            <person name="Nagy L.G."/>
        </authorList>
    </citation>
    <scope>NUCLEOTIDE SEQUENCE [LARGE SCALE GENOMIC DNA]</scope>
    <source>
        <strain evidence="1 2">OMC1185</strain>
    </source>
</reference>
<accession>A0A5C3NFZ7</accession>
<dbReference type="Proteomes" id="UP000305948">
    <property type="component" value="Unassembled WGS sequence"/>
</dbReference>
<dbReference type="OrthoDB" id="3224367at2759"/>
<dbReference type="AlphaFoldDB" id="A0A5C3NFZ7"/>
<proteinExistence type="predicted"/>
<protein>
    <submittedName>
        <fullName evidence="1">Uncharacterized protein</fullName>
    </submittedName>
</protein>
<dbReference type="EMBL" id="ML213504">
    <property type="protein sequence ID" value="TFK55857.1"/>
    <property type="molecule type" value="Genomic_DNA"/>
</dbReference>
<dbReference type="STRING" id="5364.A0A5C3NFZ7"/>
<keyword evidence="2" id="KW-1185">Reference proteome</keyword>
<evidence type="ECO:0000313" key="2">
    <source>
        <dbReference type="Proteomes" id="UP000305948"/>
    </source>
</evidence>
<organism evidence="1 2">
    <name type="scientific">Heliocybe sulcata</name>
    <dbReference type="NCBI Taxonomy" id="5364"/>
    <lineage>
        <taxon>Eukaryota</taxon>
        <taxon>Fungi</taxon>
        <taxon>Dikarya</taxon>
        <taxon>Basidiomycota</taxon>
        <taxon>Agaricomycotina</taxon>
        <taxon>Agaricomycetes</taxon>
        <taxon>Gloeophyllales</taxon>
        <taxon>Gloeophyllaceae</taxon>
        <taxon>Heliocybe</taxon>
    </lineage>
</organism>